<dbReference type="EMBL" id="PSQE01000004">
    <property type="protein sequence ID" value="RHN62610.1"/>
    <property type="molecule type" value="Genomic_DNA"/>
</dbReference>
<reference evidence="1" key="1">
    <citation type="journal article" date="2018" name="Nat. Plants">
        <title>Whole-genome landscape of Medicago truncatula symbiotic genes.</title>
        <authorList>
            <person name="Pecrix Y."/>
            <person name="Gamas P."/>
            <person name="Carrere S."/>
        </authorList>
    </citation>
    <scope>NUCLEOTIDE SEQUENCE</scope>
    <source>
        <tissue evidence="1">Leaves</tissue>
    </source>
</reference>
<dbReference type="Proteomes" id="UP000265566">
    <property type="component" value="Chromosome 4"/>
</dbReference>
<dbReference type="AlphaFoldDB" id="A0A396IAJ2"/>
<dbReference type="Gramene" id="rna25204">
    <property type="protein sequence ID" value="RHN62610.1"/>
    <property type="gene ID" value="gene25204"/>
</dbReference>
<proteinExistence type="predicted"/>
<organism evidence="1">
    <name type="scientific">Medicago truncatula</name>
    <name type="common">Barrel medic</name>
    <name type="synonym">Medicago tribuloides</name>
    <dbReference type="NCBI Taxonomy" id="3880"/>
    <lineage>
        <taxon>Eukaryota</taxon>
        <taxon>Viridiplantae</taxon>
        <taxon>Streptophyta</taxon>
        <taxon>Embryophyta</taxon>
        <taxon>Tracheophyta</taxon>
        <taxon>Spermatophyta</taxon>
        <taxon>Magnoliopsida</taxon>
        <taxon>eudicotyledons</taxon>
        <taxon>Gunneridae</taxon>
        <taxon>Pentapetalae</taxon>
        <taxon>rosids</taxon>
        <taxon>fabids</taxon>
        <taxon>Fabales</taxon>
        <taxon>Fabaceae</taxon>
        <taxon>Papilionoideae</taxon>
        <taxon>50 kb inversion clade</taxon>
        <taxon>NPAAA clade</taxon>
        <taxon>Hologalegina</taxon>
        <taxon>IRL clade</taxon>
        <taxon>Trifolieae</taxon>
        <taxon>Medicago</taxon>
    </lineage>
</organism>
<accession>A0A396IAJ2</accession>
<protein>
    <submittedName>
        <fullName evidence="1">Uncharacterized protein</fullName>
    </submittedName>
</protein>
<gene>
    <name evidence="1" type="ORF">MtrunA17_Chr4g0049301</name>
</gene>
<comment type="caution">
    <text evidence="1">The sequence shown here is derived from an EMBL/GenBank/DDBJ whole genome shotgun (WGS) entry which is preliminary data.</text>
</comment>
<name>A0A396IAJ2_MEDTR</name>
<evidence type="ECO:0000313" key="1">
    <source>
        <dbReference type="EMBL" id="RHN62610.1"/>
    </source>
</evidence>
<sequence length="49" mass="5716">MASEKEQPIYTHMVVVPELILPLKTLDKNNNIIPCWIHTGDHHFDLYSL</sequence>